<protein>
    <submittedName>
        <fullName evidence="1">Uncharacterized protein</fullName>
    </submittedName>
</protein>
<feature type="non-terminal residue" evidence="1">
    <location>
        <position position="160"/>
    </location>
</feature>
<evidence type="ECO:0000313" key="2">
    <source>
        <dbReference type="Proteomes" id="UP001189429"/>
    </source>
</evidence>
<evidence type="ECO:0000313" key="1">
    <source>
        <dbReference type="EMBL" id="CAK0816338.1"/>
    </source>
</evidence>
<dbReference type="EMBL" id="CAUYUJ010006165">
    <property type="protein sequence ID" value="CAK0816338.1"/>
    <property type="molecule type" value="Genomic_DNA"/>
</dbReference>
<dbReference type="Proteomes" id="UP001189429">
    <property type="component" value="Unassembled WGS sequence"/>
</dbReference>
<keyword evidence="2" id="KW-1185">Reference proteome</keyword>
<gene>
    <name evidence="1" type="ORF">PCOR1329_LOCUS19339</name>
</gene>
<feature type="non-terminal residue" evidence="1">
    <location>
        <position position="1"/>
    </location>
</feature>
<proteinExistence type="predicted"/>
<comment type="caution">
    <text evidence="1">The sequence shown here is derived from an EMBL/GenBank/DDBJ whole genome shotgun (WGS) entry which is preliminary data.</text>
</comment>
<accession>A0ABN9RF58</accession>
<name>A0ABN9RF58_9DINO</name>
<sequence length="160" mass="17834">GSPPMVAAPQSLPALCQSFKRLCASEDGVGLIKLLEPDQVLWSCCRAGESPQIKETALAQGGEQYGEVLALYIQGLRAGAEAEQVRQLELVCTCLKTWAQRYIEIDSFGLWMTPLLMHLSAMARRVAVLLDKEKRSDANSDTYLKKLVEIHRELFQKLNK</sequence>
<organism evidence="1 2">
    <name type="scientific">Prorocentrum cordatum</name>
    <dbReference type="NCBI Taxonomy" id="2364126"/>
    <lineage>
        <taxon>Eukaryota</taxon>
        <taxon>Sar</taxon>
        <taxon>Alveolata</taxon>
        <taxon>Dinophyceae</taxon>
        <taxon>Prorocentrales</taxon>
        <taxon>Prorocentraceae</taxon>
        <taxon>Prorocentrum</taxon>
    </lineage>
</organism>
<reference evidence="1" key="1">
    <citation type="submission" date="2023-10" db="EMBL/GenBank/DDBJ databases">
        <authorList>
            <person name="Chen Y."/>
            <person name="Shah S."/>
            <person name="Dougan E. K."/>
            <person name="Thang M."/>
            <person name="Chan C."/>
        </authorList>
    </citation>
    <scope>NUCLEOTIDE SEQUENCE [LARGE SCALE GENOMIC DNA]</scope>
</reference>